<reference evidence="2" key="1">
    <citation type="submission" date="2022-03" db="EMBL/GenBank/DDBJ databases">
        <authorList>
            <person name="Alioto T."/>
            <person name="Alioto T."/>
            <person name="Gomez Garrido J."/>
        </authorList>
    </citation>
    <scope>NUCLEOTIDE SEQUENCE</scope>
</reference>
<evidence type="ECO:0000313" key="2">
    <source>
        <dbReference type="EMBL" id="CAH2284002.1"/>
    </source>
</evidence>
<dbReference type="AlphaFoldDB" id="A0AAD1RYF2"/>
<accession>A0AAD1RYF2</accession>
<evidence type="ECO:0000256" key="1">
    <source>
        <dbReference type="SAM" id="MobiDB-lite"/>
    </source>
</evidence>
<name>A0AAD1RYF2_PELCU</name>
<dbReference type="EMBL" id="OW240915">
    <property type="protein sequence ID" value="CAH2284002.1"/>
    <property type="molecule type" value="Genomic_DNA"/>
</dbReference>
<gene>
    <name evidence="2" type="ORF">PECUL_23A000812</name>
</gene>
<protein>
    <submittedName>
        <fullName evidence="2">Uncharacterized protein</fullName>
    </submittedName>
</protein>
<keyword evidence="3" id="KW-1185">Reference proteome</keyword>
<feature type="region of interest" description="Disordered" evidence="1">
    <location>
        <begin position="39"/>
        <end position="59"/>
    </location>
</feature>
<dbReference type="Proteomes" id="UP001295444">
    <property type="component" value="Chromosome 04"/>
</dbReference>
<sequence length="107" mass="12825">MSVNIERMDEHCLANNEIVKKKMEHDHKCLTENLADLEDHSYRNNNRTRRVSESVTNEEPPEYLKQLFHTIQPNLENVDLRLDRAHWVPKPKNLAQDVQKKKKIYYT</sequence>
<evidence type="ECO:0000313" key="3">
    <source>
        <dbReference type="Proteomes" id="UP001295444"/>
    </source>
</evidence>
<organism evidence="2 3">
    <name type="scientific">Pelobates cultripes</name>
    <name type="common">Western spadefoot toad</name>
    <dbReference type="NCBI Taxonomy" id="61616"/>
    <lineage>
        <taxon>Eukaryota</taxon>
        <taxon>Metazoa</taxon>
        <taxon>Chordata</taxon>
        <taxon>Craniata</taxon>
        <taxon>Vertebrata</taxon>
        <taxon>Euteleostomi</taxon>
        <taxon>Amphibia</taxon>
        <taxon>Batrachia</taxon>
        <taxon>Anura</taxon>
        <taxon>Pelobatoidea</taxon>
        <taxon>Pelobatidae</taxon>
        <taxon>Pelobates</taxon>
    </lineage>
</organism>
<proteinExistence type="predicted"/>